<dbReference type="InterPro" id="IPR037518">
    <property type="entry name" value="MPN"/>
</dbReference>
<dbReference type="Proteomes" id="UP000059113">
    <property type="component" value="Chromosome"/>
</dbReference>
<keyword evidence="5" id="KW-0482">Metalloprotease</keyword>
<organism evidence="7 8">
    <name type="scientific">Aurantiacibacter atlanticus</name>
    <dbReference type="NCBI Taxonomy" id="1648404"/>
    <lineage>
        <taxon>Bacteria</taxon>
        <taxon>Pseudomonadati</taxon>
        <taxon>Pseudomonadota</taxon>
        <taxon>Alphaproteobacteria</taxon>
        <taxon>Sphingomonadales</taxon>
        <taxon>Erythrobacteraceae</taxon>
        <taxon>Aurantiacibacter</taxon>
    </lineage>
</organism>
<dbReference type="PROSITE" id="PS50249">
    <property type="entry name" value="MPN"/>
    <property type="match status" value="1"/>
</dbReference>
<gene>
    <name evidence="7" type="ORF">CP97_12605</name>
</gene>
<dbReference type="GO" id="GO:0008235">
    <property type="term" value="F:metalloexopeptidase activity"/>
    <property type="evidence" value="ECO:0007669"/>
    <property type="project" value="TreeGrafter"/>
</dbReference>
<dbReference type="CDD" id="cd08070">
    <property type="entry name" value="MPN_like"/>
    <property type="match status" value="1"/>
</dbReference>
<evidence type="ECO:0000256" key="3">
    <source>
        <dbReference type="ARBA" id="ARBA00022801"/>
    </source>
</evidence>
<dbReference type="EMBL" id="CP011310">
    <property type="protein sequence ID" value="AKQ42696.2"/>
    <property type="molecule type" value="Genomic_DNA"/>
</dbReference>
<dbReference type="GO" id="GO:0006508">
    <property type="term" value="P:proteolysis"/>
    <property type="evidence" value="ECO:0007669"/>
    <property type="project" value="UniProtKB-KW"/>
</dbReference>
<dbReference type="KEGG" id="ery:CP97_12605"/>
<dbReference type="InterPro" id="IPR051929">
    <property type="entry name" value="VirAsm_ModProt"/>
</dbReference>
<dbReference type="AlphaFoldDB" id="A0A0H4VIH4"/>
<evidence type="ECO:0000313" key="7">
    <source>
        <dbReference type="EMBL" id="AKQ42696.2"/>
    </source>
</evidence>
<reference evidence="8" key="2">
    <citation type="submission" date="2015-04" db="EMBL/GenBank/DDBJ databases">
        <title>The complete genome sequence of Erythrobacter sp. s21-N3.</title>
        <authorList>
            <person name="Zhuang L."/>
            <person name="Liu Y."/>
            <person name="Shao Z."/>
        </authorList>
    </citation>
    <scope>NUCLEOTIDE SEQUENCE [LARGE SCALE GENOMIC DNA]</scope>
    <source>
        <strain evidence="8">s21-N3</strain>
    </source>
</reference>
<evidence type="ECO:0000256" key="1">
    <source>
        <dbReference type="ARBA" id="ARBA00022670"/>
    </source>
</evidence>
<dbReference type="InterPro" id="IPR028090">
    <property type="entry name" value="JAB_dom_prok"/>
</dbReference>
<dbReference type="STRING" id="1648404.CP97_12605"/>
<dbReference type="Pfam" id="PF14464">
    <property type="entry name" value="Prok-JAB"/>
    <property type="match status" value="1"/>
</dbReference>
<dbReference type="Gene3D" id="3.40.140.10">
    <property type="entry name" value="Cytidine Deaminase, domain 2"/>
    <property type="match status" value="1"/>
</dbReference>
<protein>
    <submittedName>
        <fullName evidence="7">Putative metal-dependent protease</fullName>
    </submittedName>
</protein>
<sequence>MEILRREAALAYPRECCGFLLGAGNHVDEAKPARNIHPQPESYFEIDPQNLVDAHRAARSGGPQVLGYYHSHPVGPREPSTTDRAAAAHDDRVWAIVTGEGDVTFWRDDETGFVMLPYAVDHG</sequence>
<evidence type="ECO:0000256" key="5">
    <source>
        <dbReference type="ARBA" id="ARBA00023049"/>
    </source>
</evidence>
<proteinExistence type="predicted"/>
<dbReference type="PANTHER" id="PTHR34858:SF1">
    <property type="entry name" value="CYSO-CYSTEINE PEPTIDASE"/>
    <property type="match status" value="1"/>
</dbReference>
<keyword evidence="8" id="KW-1185">Reference proteome</keyword>
<dbReference type="PANTHER" id="PTHR34858">
    <property type="entry name" value="CYSO-CYSTEINE PEPTIDASE"/>
    <property type="match status" value="1"/>
</dbReference>
<keyword evidence="4" id="KW-0862">Zinc</keyword>
<evidence type="ECO:0000256" key="4">
    <source>
        <dbReference type="ARBA" id="ARBA00022833"/>
    </source>
</evidence>
<feature type="domain" description="MPN" evidence="6">
    <location>
        <begin position="1"/>
        <end position="123"/>
    </location>
</feature>
<accession>A0A0H4VIH4</accession>
<reference evidence="7 8" key="1">
    <citation type="journal article" date="2015" name="Int. J. Syst. Evol. Microbiol.">
        <title>Erythrobacter atlanticus sp. nov., a bacterium from ocean sediment able to degrade polycyclic aromatic hydrocarbons.</title>
        <authorList>
            <person name="Zhuang L."/>
            <person name="Liu Y."/>
            <person name="Wang L."/>
            <person name="Wang W."/>
            <person name="Shao Z."/>
        </authorList>
    </citation>
    <scope>NUCLEOTIDE SEQUENCE [LARGE SCALE GENOMIC DNA]</scope>
    <source>
        <strain evidence="8">s21-N3</strain>
    </source>
</reference>
<dbReference type="GO" id="GO:0008270">
    <property type="term" value="F:zinc ion binding"/>
    <property type="evidence" value="ECO:0007669"/>
    <property type="project" value="TreeGrafter"/>
</dbReference>
<evidence type="ECO:0000259" key="6">
    <source>
        <dbReference type="PROSITE" id="PS50249"/>
    </source>
</evidence>
<evidence type="ECO:0000313" key="8">
    <source>
        <dbReference type="Proteomes" id="UP000059113"/>
    </source>
</evidence>
<keyword evidence="1 7" id="KW-0645">Protease</keyword>
<name>A0A0H4VIH4_9SPHN</name>
<keyword evidence="2" id="KW-0479">Metal-binding</keyword>
<evidence type="ECO:0000256" key="2">
    <source>
        <dbReference type="ARBA" id="ARBA00022723"/>
    </source>
</evidence>
<keyword evidence="3" id="KW-0378">Hydrolase</keyword>
<dbReference type="SUPFAM" id="SSF102712">
    <property type="entry name" value="JAB1/MPN domain"/>
    <property type="match status" value="1"/>
</dbReference>